<keyword evidence="6 7" id="KW-0472">Membrane</keyword>
<evidence type="ECO:0000256" key="4">
    <source>
        <dbReference type="ARBA" id="ARBA00022840"/>
    </source>
</evidence>
<dbReference type="GO" id="GO:0015421">
    <property type="term" value="F:ABC-type oligopeptide transporter activity"/>
    <property type="evidence" value="ECO:0007669"/>
    <property type="project" value="TreeGrafter"/>
</dbReference>
<dbReference type="Proteomes" id="UP000199385">
    <property type="component" value="Chromosome I"/>
</dbReference>
<dbReference type="PROSITE" id="PS00211">
    <property type="entry name" value="ABC_TRANSPORTER_1"/>
    <property type="match status" value="1"/>
</dbReference>
<dbReference type="Pfam" id="PF00664">
    <property type="entry name" value="ABC_membrane"/>
    <property type="match status" value="1"/>
</dbReference>
<sequence length="561" mass="57956">MWWHVLRLTPGWAAGYLLGSTVAAAASVALPAVAARATDGITGDAPGTGYLALLVVLVARGAAELLAAVTREAVLAEATQLRRGQVLRHLFSLSWADLRRRPVGDLVGRLVDDVPQSVGAAIAAVDTAVAVATSCGGLALLFLLDPLLGAVFVVGVLPAWPALRVAVRRIGVAHGEYQRVLGAIAARLTDAVSGGRTIRAAGSAAREMARVLAPLPALDAVGQRIWHGQRVVSWQNELVLTAARVGVLAVAGFEISTGRLSGGDFLAASLYLSLALALPGTVDSLLALARMAASTRRLAEVTSQAPQPVGGPAAALPPGPGAVSFQRVTVRAAGRTVLDNLELTVPPGVALAVVGASGSGKSTLTALLGRLLDPDDGRVLIDGVPVDAVSTTVLRREVAYAFARPALIGDRLGEAIGWGRPSVTAADLTTALEVAGAQTFVRRLPEAADTRLAAVEFSGGELQRLSLARAVAHDARILVLDDATSSLDTVTEAQVTTALTQRLRGRTRLVVAHRAVTAARCDLVAWLDGGRIRALGPHAHLWATDPAYRAVFGRDLSAPAP</sequence>
<dbReference type="InterPro" id="IPR036640">
    <property type="entry name" value="ABC1_TM_sf"/>
</dbReference>
<dbReference type="InterPro" id="IPR003593">
    <property type="entry name" value="AAA+_ATPase"/>
</dbReference>
<evidence type="ECO:0000256" key="1">
    <source>
        <dbReference type="ARBA" id="ARBA00004651"/>
    </source>
</evidence>
<feature type="transmembrane region" description="Helical" evidence="7">
    <location>
        <begin position="12"/>
        <end position="35"/>
    </location>
</feature>
<evidence type="ECO:0000256" key="6">
    <source>
        <dbReference type="ARBA" id="ARBA00023136"/>
    </source>
</evidence>
<dbReference type="Pfam" id="PF00005">
    <property type="entry name" value="ABC_tran"/>
    <property type="match status" value="1"/>
</dbReference>
<keyword evidence="2 7" id="KW-0812">Transmembrane</keyword>
<feature type="domain" description="ABC transporter" evidence="8">
    <location>
        <begin position="323"/>
        <end position="554"/>
    </location>
</feature>
<accession>A0A1A8Z4G8</accession>
<dbReference type="InterPro" id="IPR003439">
    <property type="entry name" value="ABC_transporter-like_ATP-bd"/>
</dbReference>
<dbReference type="EMBL" id="LT594323">
    <property type="protein sequence ID" value="SBT38830.1"/>
    <property type="molecule type" value="Genomic_DNA"/>
</dbReference>
<proteinExistence type="predicted"/>
<dbReference type="PATRIC" id="fig|261654.4.peg.701"/>
<keyword evidence="4 10" id="KW-0067">ATP-binding</keyword>
<dbReference type="STRING" id="261654.GA0070611_0689"/>
<evidence type="ECO:0000256" key="2">
    <source>
        <dbReference type="ARBA" id="ARBA00022692"/>
    </source>
</evidence>
<dbReference type="InterPro" id="IPR027417">
    <property type="entry name" value="P-loop_NTPase"/>
</dbReference>
<evidence type="ECO:0000313" key="11">
    <source>
        <dbReference type="Proteomes" id="UP000199385"/>
    </source>
</evidence>
<dbReference type="SUPFAM" id="SSF90123">
    <property type="entry name" value="ABC transporter transmembrane region"/>
    <property type="match status" value="1"/>
</dbReference>
<keyword evidence="5 7" id="KW-1133">Transmembrane helix</keyword>
<feature type="domain" description="ABC transmembrane type-1" evidence="9">
    <location>
        <begin position="17"/>
        <end position="277"/>
    </location>
</feature>
<dbReference type="GO" id="GO:0016887">
    <property type="term" value="F:ATP hydrolysis activity"/>
    <property type="evidence" value="ECO:0007669"/>
    <property type="project" value="InterPro"/>
</dbReference>
<evidence type="ECO:0000256" key="7">
    <source>
        <dbReference type="SAM" id="Phobius"/>
    </source>
</evidence>
<organism evidence="10 11">
    <name type="scientific">Micromonospora auratinigra</name>
    <dbReference type="NCBI Taxonomy" id="261654"/>
    <lineage>
        <taxon>Bacteria</taxon>
        <taxon>Bacillati</taxon>
        <taxon>Actinomycetota</taxon>
        <taxon>Actinomycetes</taxon>
        <taxon>Micromonosporales</taxon>
        <taxon>Micromonosporaceae</taxon>
        <taxon>Micromonospora</taxon>
    </lineage>
</organism>
<evidence type="ECO:0000256" key="3">
    <source>
        <dbReference type="ARBA" id="ARBA00022741"/>
    </source>
</evidence>
<evidence type="ECO:0000259" key="9">
    <source>
        <dbReference type="PROSITE" id="PS50929"/>
    </source>
</evidence>
<keyword evidence="11" id="KW-1185">Reference proteome</keyword>
<name>A0A1A8Z4G8_9ACTN</name>
<dbReference type="SUPFAM" id="SSF52540">
    <property type="entry name" value="P-loop containing nucleoside triphosphate hydrolases"/>
    <property type="match status" value="1"/>
</dbReference>
<dbReference type="PANTHER" id="PTHR43394">
    <property type="entry name" value="ATP-DEPENDENT PERMEASE MDL1, MITOCHONDRIAL"/>
    <property type="match status" value="1"/>
</dbReference>
<dbReference type="Gene3D" id="3.40.50.300">
    <property type="entry name" value="P-loop containing nucleotide triphosphate hydrolases"/>
    <property type="match status" value="1"/>
</dbReference>
<dbReference type="AlphaFoldDB" id="A0A1A8Z4G8"/>
<dbReference type="GO" id="GO:0005886">
    <property type="term" value="C:plasma membrane"/>
    <property type="evidence" value="ECO:0007669"/>
    <property type="project" value="UniProtKB-SubCell"/>
</dbReference>
<dbReference type="InterPro" id="IPR039421">
    <property type="entry name" value="Type_1_exporter"/>
</dbReference>
<comment type="subcellular location">
    <subcellularLocation>
        <location evidence="1">Cell membrane</location>
        <topology evidence="1">Multi-pass membrane protein</topology>
    </subcellularLocation>
</comment>
<gene>
    <name evidence="10" type="ORF">GA0070611_0689</name>
</gene>
<dbReference type="PANTHER" id="PTHR43394:SF1">
    <property type="entry name" value="ATP-BINDING CASSETTE SUB-FAMILY B MEMBER 10, MITOCHONDRIAL"/>
    <property type="match status" value="1"/>
</dbReference>
<keyword evidence="3" id="KW-0547">Nucleotide-binding</keyword>
<dbReference type="PROSITE" id="PS50893">
    <property type="entry name" value="ABC_TRANSPORTER_2"/>
    <property type="match status" value="1"/>
</dbReference>
<feature type="transmembrane region" description="Helical" evidence="7">
    <location>
        <begin position="47"/>
        <end position="69"/>
    </location>
</feature>
<evidence type="ECO:0000259" key="8">
    <source>
        <dbReference type="PROSITE" id="PS50893"/>
    </source>
</evidence>
<dbReference type="PROSITE" id="PS50929">
    <property type="entry name" value="ABC_TM1F"/>
    <property type="match status" value="1"/>
</dbReference>
<reference evidence="11" key="1">
    <citation type="submission" date="2016-06" db="EMBL/GenBank/DDBJ databases">
        <authorList>
            <person name="Varghese N."/>
            <person name="Submissions Spin"/>
        </authorList>
    </citation>
    <scope>NUCLEOTIDE SEQUENCE [LARGE SCALE GENOMIC DNA]</scope>
    <source>
        <strain evidence="11">DSM 44815</strain>
    </source>
</reference>
<feature type="transmembrane region" description="Helical" evidence="7">
    <location>
        <begin position="138"/>
        <end position="160"/>
    </location>
</feature>
<evidence type="ECO:0000256" key="5">
    <source>
        <dbReference type="ARBA" id="ARBA00022989"/>
    </source>
</evidence>
<dbReference type="SMART" id="SM00382">
    <property type="entry name" value="AAA"/>
    <property type="match status" value="1"/>
</dbReference>
<dbReference type="InterPro" id="IPR011527">
    <property type="entry name" value="ABC1_TM_dom"/>
</dbReference>
<dbReference type="InterPro" id="IPR017871">
    <property type="entry name" value="ABC_transporter-like_CS"/>
</dbReference>
<dbReference type="Gene3D" id="1.20.1560.10">
    <property type="entry name" value="ABC transporter type 1, transmembrane domain"/>
    <property type="match status" value="1"/>
</dbReference>
<dbReference type="GO" id="GO:0005524">
    <property type="term" value="F:ATP binding"/>
    <property type="evidence" value="ECO:0007669"/>
    <property type="project" value="UniProtKB-KW"/>
</dbReference>
<protein>
    <submittedName>
        <fullName evidence="10">ATP-binding cassette, subfamily B</fullName>
    </submittedName>
</protein>
<dbReference type="OrthoDB" id="9806127at2"/>
<evidence type="ECO:0000313" key="10">
    <source>
        <dbReference type="EMBL" id="SBT38830.1"/>
    </source>
</evidence>